<dbReference type="Proteomes" id="UP000242818">
    <property type="component" value="Unassembled WGS sequence"/>
</dbReference>
<sequence length="159" mass="18455">MENYKKEPLPGRLFREEVMDLLNFTGLEREQGMHIADRVLCYIGMRDHPCLYHEAMVGKISRVVWVNDANITSYQPGDDPFVLEFKYCFLHIPYIELHLDSRQMSLEQAALLIRVIKEKDIVGLLLSLPTQPQHTLTATAGLMGRVVDDRRGYVVRVYY</sequence>
<dbReference type="RefSeq" id="WP_089713378.1">
    <property type="nucleotide sequence ID" value="NZ_FMAR01000010.1"/>
</dbReference>
<dbReference type="EMBL" id="FMAR01000010">
    <property type="protein sequence ID" value="SCC48052.1"/>
    <property type="molecule type" value="Genomic_DNA"/>
</dbReference>
<evidence type="ECO:0000313" key="2">
    <source>
        <dbReference type="Proteomes" id="UP000242818"/>
    </source>
</evidence>
<dbReference type="AlphaFoldDB" id="A0A1C4EX02"/>
<keyword evidence="2" id="KW-1185">Reference proteome</keyword>
<reference evidence="1 2" key="1">
    <citation type="submission" date="2016-08" db="EMBL/GenBank/DDBJ databases">
        <authorList>
            <person name="Seilhamer J.J."/>
        </authorList>
    </citation>
    <scope>NUCLEOTIDE SEQUENCE [LARGE SCALE GENOMIC DNA]</scope>
    <source>
        <strain evidence="1 2">A37T2</strain>
    </source>
</reference>
<protein>
    <submittedName>
        <fullName evidence="1">Uncharacterized protein</fullName>
    </submittedName>
</protein>
<accession>A0A1C4EX02</accession>
<organism evidence="1 2">
    <name type="scientific">Chitinophaga costaii</name>
    <dbReference type="NCBI Taxonomy" id="1335309"/>
    <lineage>
        <taxon>Bacteria</taxon>
        <taxon>Pseudomonadati</taxon>
        <taxon>Bacteroidota</taxon>
        <taxon>Chitinophagia</taxon>
        <taxon>Chitinophagales</taxon>
        <taxon>Chitinophagaceae</taxon>
        <taxon>Chitinophaga</taxon>
    </lineage>
</organism>
<evidence type="ECO:0000313" key="1">
    <source>
        <dbReference type="EMBL" id="SCC48052.1"/>
    </source>
</evidence>
<name>A0A1C4EX02_9BACT</name>
<proteinExistence type="predicted"/>
<gene>
    <name evidence="1" type="ORF">GA0116948_11071</name>
</gene>